<feature type="transmembrane region" description="Helical" evidence="14">
    <location>
        <begin position="196"/>
        <end position="215"/>
    </location>
</feature>
<evidence type="ECO:0000256" key="3">
    <source>
        <dbReference type="ARBA" id="ARBA00022475"/>
    </source>
</evidence>
<evidence type="ECO:0000256" key="14">
    <source>
        <dbReference type="PIRNR" id="PIRNR006404"/>
    </source>
</evidence>
<dbReference type="AlphaFoldDB" id="A0A0P1EZT1"/>
<evidence type="ECO:0000256" key="15">
    <source>
        <dbReference type="PIRSR" id="PIRSR006404-1"/>
    </source>
</evidence>
<dbReference type="PROSITE" id="PS51371">
    <property type="entry name" value="CBS"/>
    <property type="match status" value="1"/>
</dbReference>
<dbReference type="InterPro" id="IPR008915">
    <property type="entry name" value="Peptidase_M50"/>
</dbReference>
<feature type="domain" description="CBS" evidence="18">
    <location>
        <begin position="253"/>
        <end position="309"/>
    </location>
</feature>
<evidence type="ECO:0000256" key="9">
    <source>
        <dbReference type="ARBA" id="ARBA00022833"/>
    </source>
</evidence>
<dbReference type="InterPro" id="IPR046342">
    <property type="entry name" value="CBS_dom_sf"/>
</dbReference>
<evidence type="ECO:0000313" key="20">
    <source>
        <dbReference type="Proteomes" id="UP000051298"/>
    </source>
</evidence>
<evidence type="ECO:0000256" key="10">
    <source>
        <dbReference type="ARBA" id="ARBA00022989"/>
    </source>
</evidence>
<dbReference type="InterPro" id="IPR016483">
    <property type="entry name" value="UCP006404_Pept_M50_CBS"/>
</dbReference>
<feature type="active site" evidence="15">
    <location>
        <position position="69"/>
    </location>
</feature>
<evidence type="ECO:0000256" key="16">
    <source>
        <dbReference type="PIRSR" id="PIRSR006404-2"/>
    </source>
</evidence>
<organism evidence="19 20">
    <name type="scientific">Thalassobacter stenotrophicus</name>
    <dbReference type="NCBI Taxonomy" id="266809"/>
    <lineage>
        <taxon>Bacteria</taxon>
        <taxon>Pseudomonadati</taxon>
        <taxon>Pseudomonadota</taxon>
        <taxon>Alphaproteobacteria</taxon>
        <taxon>Rhodobacterales</taxon>
        <taxon>Roseobacteraceae</taxon>
        <taxon>Thalassobacter</taxon>
    </lineage>
</organism>
<keyword evidence="10 14" id="KW-1133">Transmembrane helix</keyword>
<reference evidence="19 20" key="1">
    <citation type="submission" date="2015-09" db="EMBL/GenBank/DDBJ databases">
        <authorList>
            <consortium name="Swine Surveillance"/>
        </authorList>
    </citation>
    <scope>NUCLEOTIDE SEQUENCE [LARGE SCALE GENOMIC DNA]</scope>
    <source>
        <strain evidence="19 20">CECT 5294</strain>
    </source>
</reference>
<dbReference type="PANTHER" id="PTHR39188:SF3">
    <property type="entry name" value="STAGE IV SPORULATION PROTEIN FB"/>
    <property type="match status" value="1"/>
</dbReference>
<feature type="binding site" evidence="16">
    <location>
        <position position="167"/>
    </location>
    <ligand>
        <name>Zn(2+)</name>
        <dbReference type="ChEBI" id="CHEBI:29105"/>
        <note>catalytic</note>
    </ligand>
</feature>
<evidence type="ECO:0000313" key="19">
    <source>
        <dbReference type="EMBL" id="CUH60661.1"/>
    </source>
</evidence>
<keyword evidence="5 14" id="KW-0812">Transmembrane</keyword>
<evidence type="ECO:0000256" key="8">
    <source>
        <dbReference type="ARBA" id="ARBA00022801"/>
    </source>
</evidence>
<name>A0A0P1EZT1_9RHOB</name>
<dbReference type="Pfam" id="PF02163">
    <property type="entry name" value="Peptidase_M50"/>
    <property type="match status" value="1"/>
</dbReference>
<dbReference type="PIRSF" id="PIRSF006404">
    <property type="entry name" value="UCP006404_Pept_M50_CBS"/>
    <property type="match status" value="1"/>
</dbReference>
<dbReference type="PANTHER" id="PTHR39188">
    <property type="entry name" value="MEMBRANE-ASSOCIATED ZINC METALLOPROTEASE M50B"/>
    <property type="match status" value="1"/>
</dbReference>
<dbReference type="Proteomes" id="UP000051298">
    <property type="component" value="Unassembled WGS sequence"/>
</dbReference>
<evidence type="ECO:0000256" key="1">
    <source>
        <dbReference type="ARBA" id="ARBA00004651"/>
    </source>
</evidence>
<sequence length="385" mass="41811">MFANAVKLFSINNFDIKIAPGWVLIAALITWSLSHQYFPQILPNAPPAVHLTMAICTMLGLFASLLLHELAHSVIARHLGIEIKSITLFLFGGVAEMTQEPRSARAEFWIAVAGPAMSFCLAFGFWIIGAFAVGTNASEAVIAVLSYLGAVNLVLALFNLLPAFPLDGGRVLRAVIWHQTDDALKATRMATQSGTILAYVLMWLGVMALFRGAVISGLWTILIGTFVLLAARASLAQHLLKYASDGRTVRSFMTHNPTTVSPDAMLSDVIHDIVLGARKSFVPVTETGVLLGYIDMSVIANIDRENWANTRVGDVFVGLDPAVMLEPDLAISQVTDIITQTGRRKFMVVKDHDLLGVLTIADLARVMTTQTQNTSTSVKHSKIEK</sequence>
<evidence type="ECO:0000256" key="11">
    <source>
        <dbReference type="ARBA" id="ARBA00023049"/>
    </source>
</evidence>
<proteinExistence type="inferred from homology"/>
<dbReference type="EMBL" id="CYRX01000026">
    <property type="protein sequence ID" value="CUH60661.1"/>
    <property type="molecule type" value="Genomic_DNA"/>
</dbReference>
<evidence type="ECO:0000256" key="17">
    <source>
        <dbReference type="PROSITE-ProRule" id="PRU00703"/>
    </source>
</evidence>
<protein>
    <recommendedName>
        <fullName evidence="14">Zinc metalloprotease</fullName>
    </recommendedName>
</protein>
<accession>A0A0P1EZT1</accession>
<comment type="subcellular location">
    <subcellularLocation>
        <location evidence="1 14">Cell membrane</location>
        <topology evidence="1 14">Multi-pass membrane protein</topology>
    </subcellularLocation>
</comment>
<dbReference type="GO" id="GO:0008237">
    <property type="term" value="F:metallopeptidase activity"/>
    <property type="evidence" value="ECO:0007669"/>
    <property type="project" value="UniProtKB-UniRule"/>
</dbReference>
<dbReference type="GO" id="GO:0046872">
    <property type="term" value="F:metal ion binding"/>
    <property type="evidence" value="ECO:0007669"/>
    <property type="project" value="UniProtKB-UniRule"/>
</dbReference>
<evidence type="ECO:0000256" key="2">
    <source>
        <dbReference type="ARBA" id="ARBA00007931"/>
    </source>
</evidence>
<keyword evidence="4 14" id="KW-0645">Protease</keyword>
<keyword evidence="6 14" id="KW-0479">Metal-binding</keyword>
<feature type="transmembrane region" description="Helical" evidence="14">
    <location>
        <begin position="221"/>
        <end position="240"/>
    </location>
</feature>
<keyword evidence="12 17" id="KW-0129">CBS domain</keyword>
<evidence type="ECO:0000256" key="4">
    <source>
        <dbReference type="ARBA" id="ARBA00022670"/>
    </source>
</evidence>
<feature type="transmembrane region" description="Helical" evidence="14">
    <location>
        <begin position="21"/>
        <end position="42"/>
    </location>
</feature>
<comment type="cofactor">
    <cofactor evidence="14 16">
        <name>Zn(2+)</name>
        <dbReference type="ChEBI" id="CHEBI:29105"/>
    </cofactor>
    <text evidence="14 16">Binds 1 zinc ion per subunit.</text>
</comment>
<gene>
    <name evidence="19" type="ORF">THS5294_01957</name>
</gene>
<keyword evidence="9 14" id="KW-0862">Zinc</keyword>
<keyword evidence="11 14" id="KW-0482">Metalloprotease</keyword>
<dbReference type="GO" id="GO:0005886">
    <property type="term" value="C:plasma membrane"/>
    <property type="evidence" value="ECO:0007669"/>
    <property type="project" value="UniProtKB-SubCell"/>
</dbReference>
<dbReference type="SUPFAM" id="SSF54631">
    <property type="entry name" value="CBS-domain pair"/>
    <property type="match status" value="1"/>
</dbReference>
<keyword evidence="8 14" id="KW-0378">Hydrolase</keyword>
<feature type="transmembrane region" description="Helical" evidence="14">
    <location>
        <begin position="108"/>
        <end position="134"/>
    </location>
</feature>
<comment type="similarity">
    <text evidence="2 14">Belongs to the peptidase M50B family.</text>
</comment>
<evidence type="ECO:0000259" key="18">
    <source>
        <dbReference type="PROSITE" id="PS51371"/>
    </source>
</evidence>
<keyword evidence="7" id="KW-0677">Repeat</keyword>
<feature type="binding site" evidence="16">
    <location>
        <position position="68"/>
    </location>
    <ligand>
        <name>Zn(2+)</name>
        <dbReference type="ChEBI" id="CHEBI:29105"/>
        <note>catalytic</note>
    </ligand>
</feature>
<dbReference type="InterPro" id="IPR000644">
    <property type="entry name" value="CBS_dom"/>
</dbReference>
<dbReference type="GO" id="GO:0006508">
    <property type="term" value="P:proteolysis"/>
    <property type="evidence" value="ECO:0007669"/>
    <property type="project" value="UniProtKB-KW"/>
</dbReference>
<keyword evidence="13 14" id="KW-0472">Membrane</keyword>
<keyword evidence="3 14" id="KW-1003">Cell membrane</keyword>
<feature type="transmembrane region" description="Helical" evidence="14">
    <location>
        <begin position="48"/>
        <end position="67"/>
    </location>
</feature>
<evidence type="ECO:0000256" key="13">
    <source>
        <dbReference type="ARBA" id="ARBA00023136"/>
    </source>
</evidence>
<evidence type="ECO:0000256" key="6">
    <source>
        <dbReference type="ARBA" id="ARBA00022723"/>
    </source>
</evidence>
<dbReference type="Pfam" id="PF00571">
    <property type="entry name" value="CBS"/>
    <property type="match status" value="2"/>
</dbReference>
<feature type="binding site" evidence="16">
    <location>
        <position position="72"/>
    </location>
    <ligand>
        <name>Zn(2+)</name>
        <dbReference type="ChEBI" id="CHEBI:29105"/>
        <note>catalytic</note>
    </ligand>
</feature>
<evidence type="ECO:0000256" key="7">
    <source>
        <dbReference type="ARBA" id="ARBA00022737"/>
    </source>
</evidence>
<dbReference type="CDD" id="cd06164">
    <property type="entry name" value="S2P-M50_SpoIVFB_CBS"/>
    <property type="match status" value="1"/>
</dbReference>
<evidence type="ECO:0000256" key="5">
    <source>
        <dbReference type="ARBA" id="ARBA00022692"/>
    </source>
</evidence>
<evidence type="ECO:0000256" key="12">
    <source>
        <dbReference type="ARBA" id="ARBA00023122"/>
    </source>
</evidence>
<dbReference type="Gene3D" id="3.10.580.10">
    <property type="entry name" value="CBS-domain"/>
    <property type="match status" value="2"/>
</dbReference>
<feature type="transmembrane region" description="Helical" evidence="14">
    <location>
        <begin position="140"/>
        <end position="161"/>
    </location>
</feature>